<comment type="subcellular location">
    <subcellularLocation>
        <location evidence="1">Membrane</location>
        <topology evidence="1">Single-pass membrane protein</topology>
    </subcellularLocation>
</comment>
<evidence type="ECO:0000256" key="2">
    <source>
        <dbReference type="ARBA" id="ARBA00022692"/>
    </source>
</evidence>
<evidence type="ECO:0000313" key="7">
    <source>
        <dbReference type="EMBL" id="GGD97809.1"/>
    </source>
</evidence>
<evidence type="ECO:0000256" key="5">
    <source>
        <dbReference type="SAM" id="MobiDB-lite"/>
    </source>
</evidence>
<dbReference type="NCBIfam" id="TIGR01352">
    <property type="entry name" value="tonB_Cterm"/>
    <property type="match status" value="1"/>
</dbReference>
<dbReference type="EMBL" id="BMKL01000001">
    <property type="protein sequence ID" value="GGD97809.1"/>
    <property type="molecule type" value="Genomic_DNA"/>
</dbReference>
<evidence type="ECO:0000256" key="1">
    <source>
        <dbReference type="ARBA" id="ARBA00004167"/>
    </source>
</evidence>
<keyword evidence="2" id="KW-0812">Transmembrane</keyword>
<feature type="region of interest" description="Disordered" evidence="5">
    <location>
        <begin position="114"/>
        <end position="141"/>
    </location>
</feature>
<feature type="domain" description="TonB C-terminal" evidence="6">
    <location>
        <begin position="154"/>
        <end position="223"/>
    </location>
</feature>
<evidence type="ECO:0000256" key="3">
    <source>
        <dbReference type="ARBA" id="ARBA00022989"/>
    </source>
</evidence>
<reference evidence="8" key="1">
    <citation type="journal article" date="2019" name="Int. J. Syst. Evol. Microbiol.">
        <title>The Global Catalogue of Microorganisms (GCM) 10K type strain sequencing project: providing services to taxonomists for standard genome sequencing and annotation.</title>
        <authorList>
            <consortium name="The Broad Institute Genomics Platform"/>
            <consortium name="The Broad Institute Genome Sequencing Center for Infectious Disease"/>
            <person name="Wu L."/>
            <person name="Ma J."/>
        </authorList>
    </citation>
    <scope>NUCLEOTIDE SEQUENCE [LARGE SCALE GENOMIC DNA]</scope>
    <source>
        <strain evidence="8">CGMCC 1.15959</strain>
    </source>
</reference>
<dbReference type="InterPro" id="IPR037682">
    <property type="entry name" value="TonB_C"/>
</dbReference>
<proteinExistence type="predicted"/>
<evidence type="ECO:0000256" key="4">
    <source>
        <dbReference type="ARBA" id="ARBA00023136"/>
    </source>
</evidence>
<sequence length="225" mass="24395">MQMAYLQHSNWRERPGAVAAVVAIHAALGYALVTGLSFSQIVETIDNPLGYEVQVPLDPPPPPPRPERSQDATLTDPIVTAPIPPLDLIPERPLVETTPTVLPTTDLLPKVIPTPTPLPSARPDPLLAPKAASPRNDPGTWITEGDYRSSWINRELVGTVRFRLEITASGRAGTCTVTGSSGHRELDRATCDLVTRRARFEPARDQAGAATEGTYSSSVRWQLPE</sequence>
<organism evidence="7 8">
    <name type="scientific">Tsuneonella deserti</name>
    <dbReference type="NCBI Taxonomy" id="2035528"/>
    <lineage>
        <taxon>Bacteria</taxon>
        <taxon>Pseudomonadati</taxon>
        <taxon>Pseudomonadota</taxon>
        <taxon>Alphaproteobacteria</taxon>
        <taxon>Sphingomonadales</taxon>
        <taxon>Erythrobacteraceae</taxon>
        <taxon>Tsuneonella</taxon>
    </lineage>
</organism>
<feature type="region of interest" description="Disordered" evidence="5">
    <location>
        <begin position="52"/>
        <end position="71"/>
    </location>
</feature>
<name>A0ABQ1S7Z0_9SPHN</name>
<dbReference type="InterPro" id="IPR006260">
    <property type="entry name" value="TonB/TolA_C"/>
</dbReference>
<dbReference type="SUPFAM" id="SSF74653">
    <property type="entry name" value="TolA/TonB C-terminal domain"/>
    <property type="match status" value="1"/>
</dbReference>
<evidence type="ECO:0000259" key="6">
    <source>
        <dbReference type="Pfam" id="PF03544"/>
    </source>
</evidence>
<keyword evidence="8" id="KW-1185">Reference proteome</keyword>
<dbReference type="Pfam" id="PF03544">
    <property type="entry name" value="TonB_C"/>
    <property type="match status" value="1"/>
</dbReference>
<keyword evidence="3" id="KW-1133">Transmembrane helix</keyword>
<keyword evidence="4" id="KW-0472">Membrane</keyword>
<feature type="compositionally biased region" description="Polar residues" evidence="5">
    <location>
        <begin position="213"/>
        <end position="225"/>
    </location>
</feature>
<accession>A0ABQ1S7Z0</accession>
<evidence type="ECO:0000313" key="8">
    <source>
        <dbReference type="Proteomes" id="UP000619041"/>
    </source>
</evidence>
<gene>
    <name evidence="7" type="ORF">GCM10011515_16950</name>
</gene>
<dbReference type="Gene3D" id="3.30.1150.10">
    <property type="match status" value="1"/>
</dbReference>
<feature type="region of interest" description="Disordered" evidence="5">
    <location>
        <begin position="202"/>
        <end position="225"/>
    </location>
</feature>
<protein>
    <recommendedName>
        <fullName evidence="6">TonB C-terminal domain-containing protein</fullName>
    </recommendedName>
</protein>
<comment type="caution">
    <text evidence="7">The sequence shown here is derived from an EMBL/GenBank/DDBJ whole genome shotgun (WGS) entry which is preliminary data.</text>
</comment>
<dbReference type="Proteomes" id="UP000619041">
    <property type="component" value="Unassembled WGS sequence"/>
</dbReference>